<dbReference type="InterPro" id="IPR008966">
    <property type="entry name" value="Adhesion_dom_sf"/>
</dbReference>
<feature type="compositionally biased region" description="Polar residues" evidence="8">
    <location>
        <begin position="93"/>
        <end position="108"/>
    </location>
</feature>
<dbReference type="Pfam" id="PF17961">
    <property type="entry name" value="Big_8"/>
    <property type="match status" value="1"/>
</dbReference>
<proteinExistence type="inferred from homology"/>
<keyword evidence="6" id="KW-0677">Repeat</keyword>
<dbReference type="Gene3D" id="2.60.40.1280">
    <property type="match status" value="1"/>
</dbReference>
<dbReference type="InterPro" id="IPR019931">
    <property type="entry name" value="LPXTG_anchor"/>
</dbReference>
<dbReference type="Pfam" id="PF04650">
    <property type="entry name" value="YSIRK_signal"/>
    <property type="match status" value="1"/>
</dbReference>
<name>A0ABY3PCY3_9STAP</name>
<evidence type="ECO:0000256" key="8">
    <source>
        <dbReference type="SAM" id="MobiDB-lite"/>
    </source>
</evidence>
<keyword evidence="4" id="KW-0964">Secreted</keyword>
<feature type="compositionally biased region" description="Low complexity" evidence="8">
    <location>
        <begin position="77"/>
        <end position="92"/>
    </location>
</feature>
<evidence type="ECO:0000256" key="9">
    <source>
        <dbReference type="SAM" id="Phobius"/>
    </source>
</evidence>
<feature type="compositionally biased region" description="Low complexity" evidence="8">
    <location>
        <begin position="117"/>
        <end position="135"/>
    </location>
</feature>
<feature type="signal peptide" evidence="10">
    <location>
        <begin position="1"/>
        <end position="42"/>
    </location>
</feature>
<keyword evidence="9" id="KW-0812">Transmembrane</keyword>
<organism evidence="12 13">
    <name type="scientific">Staphylococcus ratti</name>
    <dbReference type="NCBI Taxonomy" id="2892440"/>
    <lineage>
        <taxon>Bacteria</taxon>
        <taxon>Bacillati</taxon>
        <taxon>Bacillota</taxon>
        <taxon>Bacilli</taxon>
        <taxon>Bacillales</taxon>
        <taxon>Staphylococcaceae</taxon>
        <taxon>Staphylococcus</taxon>
    </lineage>
</organism>
<dbReference type="Gene3D" id="2.60.40.1290">
    <property type="match status" value="1"/>
</dbReference>
<evidence type="ECO:0000313" key="12">
    <source>
        <dbReference type="EMBL" id="UEX90156.1"/>
    </source>
</evidence>
<evidence type="ECO:0000256" key="4">
    <source>
        <dbReference type="ARBA" id="ARBA00022525"/>
    </source>
</evidence>
<evidence type="ECO:0000256" key="6">
    <source>
        <dbReference type="ARBA" id="ARBA00022737"/>
    </source>
</evidence>
<feature type="compositionally biased region" description="Polar residues" evidence="8">
    <location>
        <begin position="1099"/>
        <end position="1109"/>
    </location>
</feature>
<evidence type="ECO:0000256" key="1">
    <source>
        <dbReference type="ARBA" id="ARBA00004168"/>
    </source>
</evidence>
<dbReference type="PANTHER" id="PTHR23303">
    <property type="entry name" value="CARBOXYPEPTIDASE REGULATORY REGION-CONTAINING"/>
    <property type="match status" value="1"/>
</dbReference>
<dbReference type="NCBIfam" id="TIGR01167">
    <property type="entry name" value="LPXTG_anchor"/>
    <property type="match status" value="1"/>
</dbReference>
<dbReference type="PANTHER" id="PTHR23303:SF15">
    <property type="entry name" value="COLOSSIN-A"/>
    <property type="match status" value="1"/>
</dbReference>
<dbReference type="InterPro" id="IPR033764">
    <property type="entry name" value="Sdr_B"/>
</dbReference>
<evidence type="ECO:0000256" key="3">
    <source>
        <dbReference type="ARBA" id="ARBA00022512"/>
    </source>
</evidence>
<feature type="compositionally biased region" description="Low complexity" evidence="8">
    <location>
        <begin position="1066"/>
        <end position="1076"/>
    </location>
</feature>
<feature type="region of interest" description="Disordered" evidence="8">
    <location>
        <begin position="986"/>
        <end position="1109"/>
    </location>
</feature>
<feature type="compositionally biased region" description="Polar residues" evidence="8">
    <location>
        <begin position="184"/>
        <end position="208"/>
    </location>
</feature>
<dbReference type="Pfam" id="PF17210">
    <property type="entry name" value="SdrD_B"/>
    <property type="match status" value="4"/>
</dbReference>
<keyword evidence="3" id="KW-0134">Cell wall</keyword>
<dbReference type="PROSITE" id="PS50847">
    <property type="entry name" value="GRAM_POS_ANCHORING"/>
    <property type="match status" value="1"/>
</dbReference>
<feature type="compositionally biased region" description="Polar residues" evidence="8">
    <location>
        <begin position="231"/>
        <end position="252"/>
    </location>
</feature>
<feature type="compositionally biased region" description="Polar residues" evidence="8">
    <location>
        <begin position="1006"/>
        <end position="1018"/>
    </location>
</feature>
<comment type="similarity">
    <text evidence="2">Belongs to the serine-aspartate repeat-containing protein (SDr) family.</text>
</comment>
<dbReference type="InterPro" id="IPR011266">
    <property type="entry name" value="Adhesin_Fg-bd_dom_2"/>
</dbReference>
<dbReference type="SUPFAM" id="SSF49401">
    <property type="entry name" value="Bacterial adhesins"/>
    <property type="match status" value="2"/>
</dbReference>
<feature type="domain" description="Gram-positive cocci surface proteins LPxTG" evidence="11">
    <location>
        <begin position="1097"/>
        <end position="1134"/>
    </location>
</feature>
<evidence type="ECO:0000259" key="11">
    <source>
        <dbReference type="PROSITE" id="PS50847"/>
    </source>
</evidence>
<accession>A0ABY3PCY3</accession>
<evidence type="ECO:0000256" key="7">
    <source>
        <dbReference type="ARBA" id="ARBA00023088"/>
    </source>
</evidence>
<feature type="region of interest" description="Disordered" evidence="8">
    <location>
        <begin position="45"/>
        <end position="252"/>
    </location>
</feature>
<feature type="compositionally biased region" description="Pro residues" evidence="8">
    <location>
        <begin position="1031"/>
        <end position="1065"/>
    </location>
</feature>
<dbReference type="Gene3D" id="2.60.40.10">
    <property type="entry name" value="Immunoglobulins"/>
    <property type="match status" value="4"/>
</dbReference>
<keyword evidence="13" id="KW-1185">Reference proteome</keyword>
<dbReference type="InterPro" id="IPR005877">
    <property type="entry name" value="YSIRK_signal_dom"/>
</dbReference>
<dbReference type="RefSeq" id="WP_229292653.1">
    <property type="nucleotide sequence ID" value="NZ_CP086654.1"/>
</dbReference>
<feature type="compositionally biased region" description="Polar residues" evidence="8">
    <location>
        <begin position="986"/>
        <end position="998"/>
    </location>
</feature>
<keyword evidence="5 10" id="KW-0732">Signal</keyword>
<sequence length="1135" mass="121402">MKKYAFLPNRQNKYSIRKFTVGTASILLGSLLLLGTHDEAKAAENTSATLTDVTTSKTTNDSEALTKTTDSNANQQAAEKASTPSTEASSSPVNEATTKTAKSNDNVDSTTEKEATKASSTESSTTTEPSAQTTKTDSEAVPQSTTKTVKPEASSAPVKASDTSASSATTTSKTQAENDVQPVNVDSAQKLPTTTVSSPSATDLTKTPSNDKDTDTIAKTAQKAPALRSASVRSTTATPTRSADATGSNVNNLVTIKNPNTSETQIDPNASGNFRLTAHYTVNGKIHGGDYFTLRMPKYSTLNGESDFSASNNQVPINLYSPSGFVIANGVYDTQSKTLTYTFTDWVNNKENISGQFDLTQFADRKTAQNSGIYDLTYDLAGEKYTTSITYAYDRHDHGAYPASVDSMITSVDGTKKTNKFTETIYVNPKNASLSSAYLVLGKNKQESNAIINYDISKLHIYQVSDPSYLTDSYYFNPEGYKDLAPDFYRNGSIYTNSNGNLEVNFGAINTPFVVVMDSEFDPTYSTELSTRVKLAATDTCGASSSFYFDNGFIVKKSSGSGDGTDKTYSLGDYVWNDSNHNGIQDVGETPLSNVVVTLKDSNGEVVRTGVTDQYGNYLFDNLSNGKYTVEFTAPEGYLPTIVNAGSDTSVDSDGQVKEVTINDADNFTIDSGFYQPAPEPKPAPATYKLGDYVWNDSNKDGIQNSNEMGIPGVTVTLTKPDGSTVTTTTDASGKYVFEGLENGDYTVTFSQPKGYEPTQSNVGDDHLDSDGLSAKVTIENSDNLTVDSGFFKPTPEPKPTPATYKLGDYVWNDSNKDGIQNSNEVGIPGVTVTLTKPDGSTVTTTTDASGKYVFEGLENGEYTITFTQPQGYEPTQSNVGDDHLDSDGLSTKVTIDNSDNLTVDSGFFKPTPEPKPVPAKYEIGDYVWNDANKDGIQNANETGIPGVTVTLTKPDGSTVTTTTDASGKYVFKGLENGEYTITFTQPQGYEPTQSNVGNDHLDSDGLSTKVTINNSDDFSVDSGFYKPTAEPTPGPAPKPTPEPKPEPTPGPTPQPKPEPKPTPSSTPSKSQSQKPVASKTMPQSGKAHHSPAKATLPETGSETMNSGLAGSFIAGLGALFLLRRKKHNQDKAKS</sequence>
<evidence type="ECO:0000256" key="2">
    <source>
        <dbReference type="ARBA" id="ARBA00007257"/>
    </source>
</evidence>
<feature type="compositionally biased region" description="Polar residues" evidence="8">
    <location>
        <begin position="45"/>
        <end position="76"/>
    </location>
</feature>
<dbReference type="EMBL" id="CP086654">
    <property type="protein sequence ID" value="UEX90156.1"/>
    <property type="molecule type" value="Genomic_DNA"/>
</dbReference>
<gene>
    <name evidence="12" type="ORF">LN051_00305</name>
</gene>
<evidence type="ECO:0000313" key="13">
    <source>
        <dbReference type="Proteomes" id="UP001197626"/>
    </source>
</evidence>
<dbReference type="NCBIfam" id="TIGR01168">
    <property type="entry name" value="YSIRK_signal"/>
    <property type="match status" value="1"/>
</dbReference>
<dbReference type="InterPro" id="IPR041171">
    <property type="entry name" value="SDR_Ig"/>
</dbReference>
<dbReference type="Pfam" id="PF10425">
    <property type="entry name" value="SdrG_C_C"/>
    <property type="match status" value="1"/>
</dbReference>
<comment type="subcellular location">
    <subcellularLocation>
        <location evidence="1">Secreted</location>
        <location evidence="1">Cell wall</location>
        <topology evidence="1">Peptidoglycan-anchor</topology>
    </subcellularLocation>
</comment>
<dbReference type="InterPro" id="IPR011252">
    <property type="entry name" value="Fibrogen-bd_dom1"/>
</dbReference>
<dbReference type="InterPro" id="IPR051417">
    <property type="entry name" value="SDr/BOS_complex"/>
</dbReference>
<dbReference type="Proteomes" id="UP001197626">
    <property type="component" value="Chromosome"/>
</dbReference>
<feature type="transmembrane region" description="Helical" evidence="9">
    <location>
        <begin position="1105"/>
        <end position="1123"/>
    </location>
</feature>
<protein>
    <submittedName>
        <fullName evidence="12">Carboxypeptidase regulatory-like domain-containing protein</fullName>
    </submittedName>
</protein>
<evidence type="ECO:0000256" key="5">
    <source>
        <dbReference type="ARBA" id="ARBA00022729"/>
    </source>
</evidence>
<dbReference type="SUPFAM" id="SSF117074">
    <property type="entry name" value="Hypothetical protein PA1324"/>
    <property type="match status" value="4"/>
</dbReference>
<reference evidence="12 13" key="1">
    <citation type="journal article" date="2022" name="Pathogens">
        <title>Staphylococcus ratti sp. nov. Isolated from a Lab Rat.</title>
        <authorList>
            <person name="Kovarovic V."/>
            <person name="Sedlacek I."/>
            <person name="Petras P."/>
            <person name="Kralova S."/>
            <person name="Maslanova I."/>
            <person name="Svec P."/>
            <person name="Neumann-Schaal M."/>
            <person name="Botka T."/>
            <person name="Gelbicova T."/>
            <person name="Stankova E."/>
            <person name="Doskar J."/>
            <person name="Pantucek R."/>
        </authorList>
    </citation>
    <scope>NUCLEOTIDE SEQUENCE [LARGE SCALE GENOMIC DNA]</scope>
    <source>
        <strain evidence="12 13">CCM 9025</strain>
    </source>
</reference>
<dbReference type="Pfam" id="PF00746">
    <property type="entry name" value="Gram_pos_anchor"/>
    <property type="match status" value="1"/>
</dbReference>
<keyword evidence="9" id="KW-1133">Transmembrane helix</keyword>
<feature type="chain" id="PRO_5045149532" evidence="10">
    <location>
        <begin position="43"/>
        <end position="1135"/>
    </location>
</feature>
<dbReference type="InterPro" id="IPR013783">
    <property type="entry name" value="Ig-like_fold"/>
</dbReference>
<keyword evidence="9" id="KW-0472">Membrane</keyword>
<keyword evidence="7" id="KW-0572">Peptidoglycan-anchor</keyword>
<feature type="compositionally biased region" description="Low complexity" evidence="8">
    <location>
        <begin position="159"/>
        <end position="174"/>
    </location>
</feature>
<evidence type="ECO:0000256" key="10">
    <source>
        <dbReference type="SAM" id="SignalP"/>
    </source>
</evidence>